<organism evidence="15 16">
    <name type="scientific">Desulfuromonas thiophila</name>
    <dbReference type="NCBI Taxonomy" id="57664"/>
    <lineage>
        <taxon>Bacteria</taxon>
        <taxon>Pseudomonadati</taxon>
        <taxon>Thermodesulfobacteriota</taxon>
        <taxon>Desulfuromonadia</taxon>
        <taxon>Desulfuromonadales</taxon>
        <taxon>Desulfuromonadaceae</taxon>
        <taxon>Desulfuromonas</taxon>
    </lineage>
</organism>
<gene>
    <name evidence="15" type="ORF">SAMN05661003_11212</name>
</gene>
<dbReference type="PROSITE" id="PS52016">
    <property type="entry name" value="TONB_DEPENDENT_REC_3"/>
    <property type="match status" value="1"/>
</dbReference>
<evidence type="ECO:0000256" key="4">
    <source>
        <dbReference type="ARBA" id="ARBA00022692"/>
    </source>
</evidence>
<keyword evidence="8 15" id="KW-0675">Receptor</keyword>
<dbReference type="EMBL" id="FNAQ01000012">
    <property type="protein sequence ID" value="SDE46173.1"/>
    <property type="molecule type" value="Genomic_DNA"/>
</dbReference>
<evidence type="ECO:0000313" key="15">
    <source>
        <dbReference type="EMBL" id="SDE46173.1"/>
    </source>
</evidence>
<feature type="signal peptide" evidence="12">
    <location>
        <begin position="1"/>
        <end position="27"/>
    </location>
</feature>
<dbReference type="CDD" id="cd01347">
    <property type="entry name" value="ligand_gated_channel"/>
    <property type="match status" value="1"/>
</dbReference>
<name>A0A1G7D3V1_9BACT</name>
<dbReference type="Proteomes" id="UP000243205">
    <property type="component" value="Unassembled WGS sequence"/>
</dbReference>
<dbReference type="InterPro" id="IPR037066">
    <property type="entry name" value="Plug_dom_sf"/>
</dbReference>
<sequence length="708" mass="78107">MKNRHTIFYALFFYLLGMTPNISTVFADETTDSLVLDDMVVTATRSQNSAFATPVTISVVNQQQIQEQNAATFTDLLDGVAGVTLSGAGPWETTPTIRGMGTNRVLVLFDGDRETNLWAGRAPLTPFIDSNDIERIEVVKGPSSVLYGSDALGGVINIITKEVALADGDSWQAEHHIGTRYSSVDDGLVGNYTVNAGGHGLGIRLNVAAQDHDDYEVGDGDELPHSQFENKSLDLKALYNVNDHHSVQAELRINDINDMGVAQKDPQAPESHFTLYNTRTYKLAYVGTDLGAVQRLETRLFHVDQKRRFVGDFPNTAKQLHNLKQNTIDTTASGGSLQATFAPGRNQQWTTGLEIVHETTDSDESQQTFTTTNDALKKLLSFQPVPDGERDHVGLFAQNEVTVTQRWRLTLGGRYDYFEADADDVTMSQTSYGGSGATTVQAVNAFSRETDQAMTFSLGSLYALSNTLHLTANLATAFRAPDLFERYSTRGGGSQLIIGNPDLDAEYSYNADLGLKYLSSRASGYVSVFYNRVDDYIDLVKQDSSFLANIPTYGYVNVEDAELYGIDAEATLHLTSRLDLETAIAWVEGKDRDTHEHLSAIAPLNGRIGLRYAAPLTDSMRYSLRAQATLYDRQRNVSDSEDETPGYTTFDLHAGLNLGAWAMFDAIDLNLSVKNLLDRGYRSHLRSSQETWIYEPGRNIVVGLQCTF</sequence>
<dbReference type="InterPro" id="IPR036942">
    <property type="entry name" value="Beta-barrel_TonB_sf"/>
</dbReference>
<evidence type="ECO:0000256" key="6">
    <source>
        <dbReference type="ARBA" id="ARBA00023077"/>
    </source>
</evidence>
<evidence type="ECO:0000256" key="5">
    <source>
        <dbReference type="ARBA" id="ARBA00022729"/>
    </source>
</evidence>
<dbReference type="GO" id="GO:0044718">
    <property type="term" value="P:siderophore transmembrane transport"/>
    <property type="evidence" value="ECO:0007669"/>
    <property type="project" value="TreeGrafter"/>
</dbReference>
<evidence type="ECO:0000256" key="1">
    <source>
        <dbReference type="ARBA" id="ARBA00004571"/>
    </source>
</evidence>
<dbReference type="GO" id="GO:0009279">
    <property type="term" value="C:cell outer membrane"/>
    <property type="evidence" value="ECO:0007669"/>
    <property type="project" value="UniProtKB-SubCell"/>
</dbReference>
<dbReference type="OrthoDB" id="9800913at2"/>
<reference evidence="16" key="1">
    <citation type="submission" date="2016-10" db="EMBL/GenBank/DDBJ databases">
        <authorList>
            <person name="Varghese N."/>
            <person name="Submissions S."/>
        </authorList>
    </citation>
    <scope>NUCLEOTIDE SEQUENCE [LARGE SCALE GENOMIC DNA]</scope>
    <source>
        <strain evidence="16">DSM 8987</strain>
    </source>
</reference>
<evidence type="ECO:0000256" key="12">
    <source>
        <dbReference type="SAM" id="SignalP"/>
    </source>
</evidence>
<evidence type="ECO:0000256" key="3">
    <source>
        <dbReference type="ARBA" id="ARBA00022452"/>
    </source>
</evidence>
<dbReference type="SUPFAM" id="SSF56935">
    <property type="entry name" value="Porins"/>
    <property type="match status" value="1"/>
</dbReference>
<dbReference type="Pfam" id="PF07715">
    <property type="entry name" value="Plug"/>
    <property type="match status" value="1"/>
</dbReference>
<keyword evidence="6 11" id="KW-0798">TonB box</keyword>
<keyword evidence="5 12" id="KW-0732">Signal</keyword>
<protein>
    <submittedName>
        <fullName evidence="15">Hemoglobin/transferrin/lactoferrin receptor protein</fullName>
    </submittedName>
</protein>
<dbReference type="Gene3D" id="2.40.170.20">
    <property type="entry name" value="TonB-dependent receptor, beta-barrel domain"/>
    <property type="match status" value="1"/>
</dbReference>
<keyword evidence="7 10" id="KW-0472">Membrane</keyword>
<evidence type="ECO:0000256" key="7">
    <source>
        <dbReference type="ARBA" id="ARBA00023136"/>
    </source>
</evidence>
<dbReference type="Gene3D" id="2.170.130.10">
    <property type="entry name" value="TonB-dependent receptor, plug domain"/>
    <property type="match status" value="1"/>
</dbReference>
<keyword evidence="4 10" id="KW-0812">Transmembrane</keyword>
<dbReference type="Pfam" id="PF00593">
    <property type="entry name" value="TonB_dep_Rec_b-barrel"/>
    <property type="match status" value="1"/>
</dbReference>
<proteinExistence type="inferred from homology"/>
<comment type="similarity">
    <text evidence="10 11">Belongs to the TonB-dependent receptor family.</text>
</comment>
<evidence type="ECO:0000256" key="2">
    <source>
        <dbReference type="ARBA" id="ARBA00022448"/>
    </source>
</evidence>
<keyword evidence="2 10" id="KW-0813">Transport</keyword>
<dbReference type="InterPro" id="IPR000531">
    <property type="entry name" value="Beta-barrel_TonB"/>
</dbReference>
<dbReference type="RefSeq" id="WP_092079196.1">
    <property type="nucleotide sequence ID" value="NZ_FNAQ01000012.1"/>
</dbReference>
<keyword evidence="9 10" id="KW-0998">Cell outer membrane</keyword>
<dbReference type="PANTHER" id="PTHR30069">
    <property type="entry name" value="TONB-DEPENDENT OUTER MEMBRANE RECEPTOR"/>
    <property type="match status" value="1"/>
</dbReference>
<accession>A0A1G7D3V1</accession>
<dbReference type="InterPro" id="IPR012910">
    <property type="entry name" value="Plug_dom"/>
</dbReference>
<evidence type="ECO:0000313" key="16">
    <source>
        <dbReference type="Proteomes" id="UP000243205"/>
    </source>
</evidence>
<evidence type="ECO:0000256" key="11">
    <source>
        <dbReference type="RuleBase" id="RU003357"/>
    </source>
</evidence>
<feature type="domain" description="TonB-dependent receptor plug" evidence="14">
    <location>
        <begin position="52"/>
        <end position="155"/>
    </location>
</feature>
<evidence type="ECO:0000256" key="10">
    <source>
        <dbReference type="PROSITE-ProRule" id="PRU01360"/>
    </source>
</evidence>
<dbReference type="PANTHER" id="PTHR30069:SF29">
    <property type="entry name" value="HEMOGLOBIN AND HEMOGLOBIN-HAPTOGLOBIN-BINDING PROTEIN 1-RELATED"/>
    <property type="match status" value="1"/>
</dbReference>
<evidence type="ECO:0000259" key="13">
    <source>
        <dbReference type="Pfam" id="PF00593"/>
    </source>
</evidence>
<feature type="domain" description="TonB-dependent receptor-like beta-barrel" evidence="13">
    <location>
        <begin position="258"/>
        <end position="676"/>
    </location>
</feature>
<evidence type="ECO:0000259" key="14">
    <source>
        <dbReference type="Pfam" id="PF07715"/>
    </source>
</evidence>
<keyword evidence="16" id="KW-1185">Reference proteome</keyword>
<dbReference type="AlphaFoldDB" id="A0A1G7D3V1"/>
<evidence type="ECO:0000256" key="8">
    <source>
        <dbReference type="ARBA" id="ARBA00023170"/>
    </source>
</evidence>
<feature type="chain" id="PRO_5017352232" evidence="12">
    <location>
        <begin position="28"/>
        <end position="708"/>
    </location>
</feature>
<dbReference type="InterPro" id="IPR039426">
    <property type="entry name" value="TonB-dep_rcpt-like"/>
</dbReference>
<dbReference type="STRING" id="57664.SAMN05661003_11212"/>
<comment type="subcellular location">
    <subcellularLocation>
        <location evidence="1 10">Cell outer membrane</location>
        <topology evidence="1 10">Multi-pass membrane protein</topology>
    </subcellularLocation>
</comment>
<keyword evidence="3 10" id="KW-1134">Transmembrane beta strand</keyword>
<dbReference type="GO" id="GO:0015344">
    <property type="term" value="F:siderophore uptake transmembrane transporter activity"/>
    <property type="evidence" value="ECO:0007669"/>
    <property type="project" value="TreeGrafter"/>
</dbReference>
<evidence type="ECO:0000256" key="9">
    <source>
        <dbReference type="ARBA" id="ARBA00023237"/>
    </source>
</evidence>